<protein>
    <recommendedName>
        <fullName evidence="4">Cys-tRNA(Pro)/Cys-tRNA(Cys) deacylase</fullName>
        <ecNumber evidence="4">4.2.-.-</ecNumber>
    </recommendedName>
</protein>
<dbReference type="RefSeq" id="WP_155095359.1">
    <property type="nucleotide sequence ID" value="NZ_WMIE01000004.1"/>
</dbReference>
<comment type="similarity">
    <text evidence="1 4">Belongs to the prolyl-tRNA editing family. YbaK/EbsC subfamily.</text>
</comment>
<evidence type="ECO:0000313" key="7">
    <source>
        <dbReference type="Proteomes" id="UP000478183"/>
    </source>
</evidence>
<dbReference type="PIRSF" id="PIRSF006181">
    <property type="entry name" value="EbsC_YbaK"/>
    <property type="match status" value="1"/>
</dbReference>
<dbReference type="InterPro" id="IPR007214">
    <property type="entry name" value="YbaK/aa-tRNA-synth-assoc-dom"/>
</dbReference>
<dbReference type="Pfam" id="PF04073">
    <property type="entry name" value="tRNA_edit"/>
    <property type="match status" value="1"/>
</dbReference>
<dbReference type="OrthoDB" id="9809296at2"/>
<keyword evidence="7" id="KW-1185">Reference proteome</keyword>
<dbReference type="PANTHER" id="PTHR30411">
    <property type="entry name" value="CYTOPLASMIC PROTEIN"/>
    <property type="match status" value="1"/>
</dbReference>
<keyword evidence="2 4" id="KW-0648">Protein biosynthesis</keyword>
<organism evidence="6 7">
    <name type="scientific">Paracoccus aestuariivivens</name>
    <dbReference type="NCBI Taxonomy" id="1820333"/>
    <lineage>
        <taxon>Bacteria</taxon>
        <taxon>Pseudomonadati</taxon>
        <taxon>Pseudomonadota</taxon>
        <taxon>Alphaproteobacteria</taxon>
        <taxon>Rhodobacterales</taxon>
        <taxon>Paracoccaceae</taxon>
        <taxon>Paracoccus</taxon>
    </lineage>
</organism>
<evidence type="ECO:0000256" key="3">
    <source>
        <dbReference type="ARBA" id="ARBA00023239"/>
    </source>
</evidence>
<evidence type="ECO:0000313" key="6">
    <source>
        <dbReference type="EMBL" id="MTH78005.1"/>
    </source>
</evidence>
<proteinExistence type="inferred from homology"/>
<name>A0A6L6JA20_9RHOB</name>
<dbReference type="GO" id="GO:0016829">
    <property type="term" value="F:lyase activity"/>
    <property type="evidence" value="ECO:0007669"/>
    <property type="project" value="UniProtKB-KW"/>
</dbReference>
<accession>A0A6L6JA20</accession>
<comment type="caution">
    <text evidence="6">The sequence shown here is derived from an EMBL/GenBank/DDBJ whole genome shotgun (WGS) entry which is preliminary data.</text>
</comment>
<dbReference type="CDD" id="cd00002">
    <property type="entry name" value="YbaK_deacylase"/>
    <property type="match status" value="1"/>
</dbReference>
<dbReference type="InterPro" id="IPR036754">
    <property type="entry name" value="YbaK/aa-tRNA-synt-asso_dom_sf"/>
</dbReference>
<evidence type="ECO:0000256" key="2">
    <source>
        <dbReference type="ARBA" id="ARBA00022917"/>
    </source>
</evidence>
<dbReference type="NCBIfam" id="TIGR00011">
    <property type="entry name" value="YbaK_EbsC"/>
    <property type="match status" value="1"/>
</dbReference>
<dbReference type="AlphaFoldDB" id="A0A6L6JA20"/>
<reference evidence="6 7" key="1">
    <citation type="submission" date="2019-11" db="EMBL/GenBank/DDBJ databases">
        <authorList>
            <person name="Dong K."/>
        </authorList>
    </citation>
    <scope>NUCLEOTIDE SEQUENCE [LARGE SCALE GENOMIC DNA]</scope>
    <source>
        <strain evidence="6 7">NBRC 111993</strain>
    </source>
</reference>
<feature type="domain" description="YbaK/aminoacyl-tRNA synthetase-associated" evidence="5">
    <location>
        <begin position="35"/>
        <end position="144"/>
    </location>
</feature>
<dbReference type="EC" id="4.2.-.-" evidence="4"/>
<keyword evidence="3 4" id="KW-0456">Lyase</keyword>
<dbReference type="EMBL" id="WMIE01000004">
    <property type="protein sequence ID" value="MTH78005.1"/>
    <property type="molecule type" value="Genomic_DNA"/>
</dbReference>
<dbReference type="GO" id="GO:0002161">
    <property type="term" value="F:aminoacyl-tRNA deacylase activity"/>
    <property type="evidence" value="ECO:0007669"/>
    <property type="project" value="InterPro"/>
</dbReference>
<evidence type="ECO:0000256" key="4">
    <source>
        <dbReference type="PIRNR" id="PIRNR006181"/>
    </source>
</evidence>
<gene>
    <name evidence="6" type="primary">ybaK</name>
    <name evidence="6" type="ORF">GL286_09720</name>
</gene>
<dbReference type="SUPFAM" id="SSF55826">
    <property type="entry name" value="YbaK/ProRS associated domain"/>
    <property type="match status" value="1"/>
</dbReference>
<evidence type="ECO:0000256" key="1">
    <source>
        <dbReference type="ARBA" id="ARBA00009798"/>
    </source>
</evidence>
<dbReference type="GO" id="GO:0006412">
    <property type="term" value="P:translation"/>
    <property type="evidence" value="ECO:0007669"/>
    <property type="project" value="UniProtKB-KW"/>
</dbReference>
<dbReference type="PANTHER" id="PTHR30411:SF0">
    <property type="entry name" value="CYS-TRNA(PRO)_CYS-TRNA(CYS) DEACYLASE YBAK"/>
    <property type="match status" value="1"/>
</dbReference>
<evidence type="ECO:0000259" key="5">
    <source>
        <dbReference type="Pfam" id="PF04073"/>
    </source>
</evidence>
<sequence length="157" mass="16805">MARGTPATQQLTKAGISFELAEYEYAPGGERVGLQAAEAMHVPPARVFKTLMTEVDGKPVCAILPSDAEVDMKALASVLGAKSAQMMKPELAERMTGYKVGGISPLGQRKSVPVLLEASARDHETIYINGGQRGLQIILRPDDLVVALDCRIAPFAR</sequence>
<dbReference type="InterPro" id="IPR004369">
    <property type="entry name" value="Prolyl-tRNA_editing_YbaK/EbsC"/>
</dbReference>
<dbReference type="Gene3D" id="3.90.960.10">
    <property type="entry name" value="YbaK/aminoacyl-tRNA synthetase-associated domain"/>
    <property type="match status" value="1"/>
</dbReference>
<dbReference type="Proteomes" id="UP000478183">
    <property type="component" value="Unassembled WGS sequence"/>
</dbReference>